<evidence type="ECO:0000313" key="1">
    <source>
        <dbReference type="EMBL" id="GFY45545.1"/>
    </source>
</evidence>
<comment type="caution">
    <text evidence="1">The sequence shown here is derived from an EMBL/GenBank/DDBJ whole genome shotgun (WGS) entry which is preliminary data.</text>
</comment>
<protein>
    <submittedName>
        <fullName evidence="1">Uncharacterized protein</fullName>
    </submittedName>
</protein>
<accession>A0A8X6X270</accession>
<dbReference type="Proteomes" id="UP000886998">
    <property type="component" value="Unassembled WGS sequence"/>
</dbReference>
<dbReference type="AlphaFoldDB" id="A0A8X6X270"/>
<keyword evidence="2" id="KW-1185">Reference proteome</keyword>
<organism evidence="1 2">
    <name type="scientific">Trichonephila inaurata madagascariensis</name>
    <dbReference type="NCBI Taxonomy" id="2747483"/>
    <lineage>
        <taxon>Eukaryota</taxon>
        <taxon>Metazoa</taxon>
        <taxon>Ecdysozoa</taxon>
        <taxon>Arthropoda</taxon>
        <taxon>Chelicerata</taxon>
        <taxon>Arachnida</taxon>
        <taxon>Araneae</taxon>
        <taxon>Araneomorphae</taxon>
        <taxon>Entelegynae</taxon>
        <taxon>Araneoidea</taxon>
        <taxon>Nephilidae</taxon>
        <taxon>Trichonephila</taxon>
        <taxon>Trichonephila inaurata</taxon>
    </lineage>
</organism>
<dbReference type="EMBL" id="BMAV01004910">
    <property type="protein sequence ID" value="GFY45545.1"/>
    <property type="molecule type" value="Genomic_DNA"/>
</dbReference>
<proteinExistence type="predicted"/>
<gene>
    <name evidence="1" type="ORF">TNIN_172001</name>
</gene>
<sequence length="93" mass="10150">MLLFAQQGLILSLEQVEGGGWCANIEHVGMTRGAKSSNKLPSIAVLSSASLASWDVEDEKGRLWHATHVPMVFLFDCPEPCPPPTLEWGRDTS</sequence>
<reference evidence="1" key="1">
    <citation type="submission" date="2020-08" db="EMBL/GenBank/DDBJ databases">
        <title>Multicomponent nature underlies the extraordinary mechanical properties of spider dragline silk.</title>
        <authorList>
            <person name="Kono N."/>
            <person name="Nakamura H."/>
            <person name="Mori M."/>
            <person name="Yoshida Y."/>
            <person name="Ohtoshi R."/>
            <person name="Malay A.D."/>
            <person name="Moran D.A.P."/>
            <person name="Tomita M."/>
            <person name="Numata K."/>
            <person name="Arakawa K."/>
        </authorList>
    </citation>
    <scope>NUCLEOTIDE SEQUENCE</scope>
</reference>
<evidence type="ECO:0000313" key="2">
    <source>
        <dbReference type="Proteomes" id="UP000886998"/>
    </source>
</evidence>
<name>A0A8X6X270_9ARAC</name>